<dbReference type="PROSITE" id="PS00713">
    <property type="entry name" value="NA_DICARBOXYL_SYMP_1"/>
    <property type="match status" value="1"/>
</dbReference>
<keyword evidence="10" id="KW-1185">Reference proteome</keyword>
<protein>
    <submittedName>
        <fullName evidence="9">Proton/sodium-glutamate symport protein</fullName>
    </submittedName>
</protein>
<evidence type="ECO:0000256" key="1">
    <source>
        <dbReference type="ARBA" id="ARBA00004651"/>
    </source>
</evidence>
<accession>A0A066UD75</accession>
<dbReference type="Proteomes" id="UP000035860">
    <property type="component" value="Unassembled WGS sequence"/>
</dbReference>
<feature type="transmembrane region" description="Helical" evidence="8">
    <location>
        <begin position="313"/>
        <end position="332"/>
    </location>
</feature>
<dbReference type="PANTHER" id="PTHR42865">
    <property type="entry name" value="PROTON/GLUTAMATE-ASPARTATE SYMPORTER"/>
    <property type="match status" value="1"/>
</dbReference>
<evidence type="ECO:0000256" key="3">
    <source>
        <dbReference type="ARBA" id="ARBA00022475"/>
    </source>
</evidence>
<dbReference type="Pfam" id="PF00375">
    <property type="entry name" value="SDF"/>
    <property type="match status" value="1"/>
</dbReference>
<dbReference type="eggNOG" id="COG1301">
    <property type="taxonomic scope" value="Bacteria"/>
</dbReference>
<evidence type="ECO:0000256" key="5">
    <source>
        <dbReference type="ARBA" id="ARBA00022847"/>
    </source>
</evidence>
<feature type="transmembrane region" description="Helical" evidence="8">
    <location>
        <begin position="344"/>
        <end position="369"/>
    </location>
</feature>
<comment type="caution">
    <text evidence="9">The sequence shown here is derived from an EMBL/GenBank/DDBJ whole genome shotgun (WGS) entry which is preliminary data.</text>
</comment>
<feature type="transmembrane region" description="Helical" evidence="8">
    <location>
        <begin position="150"/>
        <end position="167"/>
    </location>
</feature>
<dbReference type="EMBL" id="AOMT01000023">
    <property type="protein sequence ID" value="KDN25060.1"/>
    <property type="molecule type" value="Genomic_DNA"/>
</dbReference>
<feature type="transmembrane region" description="Helical" evidence="8">
    <location>
        <begin position="12"/>
        <end position="31"/>
    </location>
</feature>
<dbReference type="GO" id="GO:0006835">
    <property type="term" value="P:dicarboxylic acid transport"/>
    <property type="evidence" value="ECO:0007669"/>
    <property type="project" value="UniProtKB-ARBA"/>
</dbReference>
<keyword evidence="5" id="KW-0769">Symport</keyword>
<evidence type="ECO:0000256" key="2">
    <source>
        <dbReference type="ARBA" id="ARBA00022448"/>
    </source>
</evidence>
<dbReference type="SUPFAM" id="SSF118215">
    <property type="entry name" value="Proton glutamate symport protein"/>
    <property type="match status" value="1"/>
</dbReference>
<keyword evidence="3" id="KW-1003">Cell membrane</keyword>
<reference evidence="9 10" key="1">
    <citation type="journal article" date="2014" name="Genome Announc.">
        <title>Draft Genome Sequence of Moraxella bovoculi Strain 237T (ATCC BAA-1259T) Isolated from a Calf with Infectious Bovine Keratoconjunctivitis.</title>
        <authorList>
            <person name="Calcutt M.J."/>
            <person name="Foecking M.F."/>
            <person name="Martin N.T."/>
            <person name="Mhlanga-Mutangadura T."/>
            <person name="Reilly T.J."/>
        </authorList>
    </citation>
    <scope>NUCLEOTIDE SEQUENCE [LARGE SCALE GENOMIC DNA]</scope>
    <source>
        <strain evidence="9 10">237</strain>
    </source>
</reference>
<keyword evidence="4 8" id="KW-0812">Transmembrane</keyword>
<evidence type="ECO:0000256" key="8">
    <source>
        <dbReference type="SAM" id="Phobius"/>
    </source>
</evidence>
<dbReference type="RefSeq" id="WP_152545118.1">
    <property type="nucleotide sequence ID" value="NZ_AOMT01000023.1"/>
</dbReference>
<dbReference type="GO" id="GO:0005886">
    <property type="term" value="C:plasma membrane"/>
    <property type="evidence" value="ECO:0007669"/>
    <property type="project" value="UniProtKB-SubCell"/>
</dbReference>
<evidence type="ECO:0000313" key="9">
    <source>
        <dbReference type="EMBL" id="KDN25060.1"/>
    </source>
</evidence>
<evidence type="ECO:0000256" key="7">
    <source>
        <dbReference type="ARBA" id="ARBA00023136"/>
    </source>
</evidence>
<keyword evidence="6 8" id="KW-1133">Transmembrane helix</keyword>
<feature type="transmembrane region" description="Helical" evidence="8">
    <location>
        <begin position="51"/>
        <end position="72"/>
    </location>
</feature>
<dbReference type="InterPro" id="IPR036458">
    <property type="entry name" value="Na:dicarbo_symporter_sf"/>
</dbReference>
<feature type="transmembrane region" description="Helical" evidence="8">
    <location>
        <begin position="84"/>
        <end position="105"/>
    </location>
</feature>
<sequence length="426" mass="44602">MSKLFSWYFKPNLLLRILIGLILGSICGIIFQNAQTAISILSPIGELFIRLLKMIVIPVIASTLIVGASSITPAQLGRIGIKTLIYYTITSIFAIIIGLGVGKLFSPGLGLELIADTASEGKTAEAPSMLQILLEIVPTNPIGVISSGQVLPMIFFCLIFGIALAFGRDSDDENVKKSSDTVFYFVDGVSQAMFKIVGWVMQYAPIGVFALIFIVFSKNGATAFGSLASVTATVYVGFIMQILLVYCVICALMKLSPLVFLKKARPALITGFVTRSSGATLPVSIQSSQNMGVPKNIYSFGLPVGSTMNMDGTTVYLGVCAIFIANAVGVPLDGSQMLTITMTAVLGAIGTAGVPGAGAIMLLMVLESIGLPVEAGSAVAIAYGMILGIDALLDMGRTALNVGGDIAGVVTVAKQENTLDKAAWDS</sequence>
<evidence type="ECO:0000256" key="4">
    <source>
        <dbReference type="ARBA" id="ARBA00022692"/>
    </source>
</evidence>
<feature type="transmembrane region" description="Helical" evidence="8">
    <location>
        <begin position="375"/>
        <end position="393"/>
    </location>
</feature>
<gene>
    <name evidence="9" type="ORF">MBO_05972</name>
</gene>
<organism evidence="9 10">
    <name type="scientific">Moraxella bovoculi 237</name>
    <dbReference type="NCBI Taxonomy" id="743974"/>
    <lineage>
        <taxon>Bacteria</taxon>
        <taxon>Pseudomonadati</taxon>
        <taxon>Pseudomonadota</taxon>
        <taxon>Gammaproteobacteria</taxon>
        <taxon>Moraxellales</taxon>
        <taxon>Moraxellaceae</taxon>
        <taxon>Moraxella</taxon>
    </lineage>
</organism>
<comment type="subcellular location">
    <subcellularLocation>
        <location evidence="1">Cell membrane</location>
        <topology evidence="1">Multi-pass membrane protein</topology>
    </subcellularLocation>
</comment>
<feature type="transmembrane region" description="Helical" evidence="8">
    <location>
        <begin position="196"/>
        <end position="216"/>
    </location>
</feature>
<evidence type="ECO:0000313" key="10">
    <source>
        <dbReference type="Proteomes" id="UP000035860"/>
    </source>
</evidence>
<keyword evidence="2" id="KW-0813">Transport</keyword>
<proteinExistence type="predicted"/>
<dbReference type="InterPro" id="IPR018107">
    <property type="entry name" value="Na-dicarboxylate_symporter_CS"/>
</dbReference>
<dbReference type="InterPro" id="IPR001991">
    <property type="entry name" value="Na-dicarboxylate_symporter"/>
</dbReference>
<dbReference type="PANTHER" id="PTHR42865:SF7">
    <property type="entry name" value="PROTON_GLUTAMATE-ASPARTATE SYMPORTER"/>
    <property type="match status" value="1"/>
</dbReference>
<dbReference type="PRINTS" id="PR00173">
    <property type="entry name" value="EDTRNSPORT"/>
</dbReference>
<dbReference type="AlphaFoldDB" id="A0A066UD75"/>
<feature type="transmembrane region" description="Helical" evidence="8">
    <location>
        <begin position="236"/>
        <end position="255"/>
    </location>
</feature>
<evidence type="ECO:0000256" key="6">
    <source>
        <dbReference type="ARBA" id="ARBA00022989"/>
    </source>
</evidence>
<dbReference type="FunFam" id="1.10.3860.10:FF:000001">
    <property type="entry name" value="C4-dicarboxylate transport protein"/>
    <property type="match status" value="1"/>
</dbReference>
<dbReference type="GO" id="GO:0015293">
    <property type="term" value="F:symporter activity"/>
    <property type="evidence" value="ECO:0007669"/>
    <property type="project" value="UniProtKB-KW"/>
</dbReference>
<dbReference type="OrthoDB" id="9766690at2"/>
<dbReference type="Gene3D" id="1.10.3860.10">
    <property type="entry name" value="Sodium:dicarboxylate symporter"/>
    <property type="match status" value="1"/>
</dbReference>
<keyword evidence="7 8" id="KW-0472">Membrane</keyword>
<name>A0A066UD75_9GAMM</name>